<dbReference type="KEGG" id="ghi:107917305"/>
<organism evidence="2 3">
    <name type="scientific">Gossypium hirsutum</name>
    <name type="common">Upland cotton</name>
    <name type="synonym">Gossypium mexicanum</name>
    <dbReference type="NCBI Taxonomy" id="3635"/>
    <lineage>
        <taxon>Eukaryota</taxon>
        <taxon>Viridiplantae</taxon>
        <taxon>Streptophyta</taxon>
        <taxon>Embryophyta</taxon>
        <taxon>Tracheophyta</taxon>
        <taxon>Spermatophyta</taxon>
        <taxon>Magnoliopsida</taxon>
        <taxon>eudicotyledons</taxon>
        <taxon>Gunneridae</taxon>
        <taxon>Pentapetalae</taxon>
        <taxon>rosids</taxon>
        <taxon>malvids</taxon>
        <taxon>Malvales</taxon>
        <taxon>Malvaceae</taxon>
        <taxon>Malvoideae</taxon>
        <taxon>Gossypium</taxon>
    </lineage>
</organism>
<evidence type="ECO:0000259" key="1">
    <source>
        <dbReference type="Pfam" id="PF24626"/>
    </source>
</evidence>
<dbReference type="InterPro" id="IPR056924">
    <property type="entry name" value="SH3_Tf2-1"/>
</dbReference>
<dbReference type="PANTHER" id="PTHR46148">
    <property type="entry name" value="CHROMO DOMAIN-CONTAINING PROTEIN"/>
    <property type="match status" value="1"/>
</dbReference>
<dbReference type="AlphaFoldDB" id="A0A1U8KN62"/>
<dbReference type="CDD" id="cd00024">
    <property type="entry name" value="CD_CSD"/>
    <property type="match status" value="1"/>
</dbReference>
<sequence>MRFIGPYNILKHVGLVTHQLELPPELDQIHDVFRVSMLRQYRSDLSHIVTIDEIELRSDLTFGEEPVQILGRDFKVLRKKIVPLVKVRWRNHGTEEATWEPEESICRLYPYLFGSGNDITRDIIPLR</sequence>
<evidence type="ECO:0000313" key="2">
    <source>
        <dbReference type="Proteomes" id="UP000818029"/>
    </source>
</evidence>
<reference evidence="2" key="1">
    <citation type="journal article" date="2020" name="Nat. Genet.">
        <title>Genomic diversifications of five Gossypium allopolyploid species and their impact on cotton improvement.</title>
        <authorList>
            <person name="Chen Z.J."/>
            <person name="Sreedasyam A."/>
            <person name="Ando A."/>
            <person name="Song Q."/>
            <person name="De Santiago L.M."/>
            <person name="Hulse-Kemp A.M."/>
            <person name="Ding M."/>
            <person name="Ye W."/>
            <person name="Kirkbride R.C."/>
            <person name="Jenkins J."/>
            <person name="Plott C."/>
            <person name="Lovell J."/>
            <person name="Lin Y.M."/>
            <person name="Vaughn R."/>
            <person name="Liu B."/>
            <person name="Simpson S."/>
            <person name="Scheffler B.E."/>
            <person name="Wen L."/>
            <person name="Saski C.A."/>
            <person name="Grover C.E."/>
            <person name="Hu G."/>
            <person name="Conover J.L."/>
            <person name="Carlson J.W."/>
            <person name="Shu S."/>
            <person name="Boston L.B."/>
            <person name="Williams M."/>
            <person name="Peterson D.G."/>
            <person name="McGee K."/>
            <person name="Jones D.C."/>
            <person name="Wendel J.F."/>
            <person name="Stelly D.M."/>
            <person name="Grimwood J."/>
            <person name="Schmutz J."/>
        </authorList>
    </citation>
    <scope>NUCLEOTIDE SEQUENCE [LARGE SCALE GENOMIC DNA]</scope>
    <source>
        <strain evidence="2">cv. TM-1</strain>
    </source>
</reference>
<protein>
    <recommendedName>
        <fullName evidence="1">Tf2-1-like SH3-like domain-containing protein</fullName>
    </recommendedName>
</protein>
<dbReference type="PaxDb" id="3635-A0A1U8KN62"/>
<gene>
    <name evidence="3" type="primary">LOC107917305</name>
</gene>
<dbReference type="Proteomes" id="UP000818029">
    <property type="component" value="Chromosome A01"/>
</dbReference>
<evidence type="ECO:0000313" key="3">
    <source>
        <dbReference type="RefSeq" id="XP_016702159.2"/>
    </source>
</evidence>
<feature type="domain" description="Tf2-1-like SH3-like" evidence="1">
    <location>
        <begin position="2"/>
        <end position="42"/>
    </location>
</feature>
<keyword evidence="2" id="KW-1185">Reference proteome</keyword>
<proteinExistence type="predicted"/>
<dbReference type="InterPro" id="IPR016197">
    <property type="entry name" value="Chromo-like_dom_sf"/>
</dbReference>
<accession>A0A1U8KN62</accession>
<dbReference type="Pfam" id="PF24626">
    <property type="entry name" value="SH3_Tf2-1"/>
    <property type="match status" value="1"/>
</dbReference>
<reference evidence="3" key="2">
    <citation type="submission" date="2025-08" db="UniProtKB">
        <authorList>
            <consortium name="RefSeq"/>
        </authorList>
    </citation>
    <scope>IDENTIFICATION</scope>
</reference>
<dbReference type="PANTHER" id="PTHR46148:SF44">
    <property type="entry name" value="GAG-POL POLYPROTEIN"/>
    <property type="match status" value="1"/>
</dbReference>
<dbReference type="SUPFAM" id="SSF54160">
    <property type="entry name" value="Chromo domain-like"/>
    <property type="match status" value="1"/>
</dbReference>
<dbReference type="RefSeq" id="XP_016702159.2">
    <property type="nucleotide sequence ID" value="XM_016846670.2"/>
</dbReference>
<name>A0A1U8KN62_GOSHI</name>
<dbReference type="GeneID" id="107917305"/>